<comment type="caution">
    <text evidence="6">The sequence shown here is derived from an EMBL/GenBank/DDBJ whole genome shotgun (WGS) entry which is preliminary data.</text>
</comment>
<protein>
    <submittedName>
        <fullName evidence="6">YAED1 protein</fullName>
    </submittedName>
</protein>
<dbReference type="OrthoDB" id="20086at2759"/>
<dbReference type="PANTHER" id="PTHR18829:SF0">
    <property type="entry name" value="PROTEIN YAE1 HOMOLOG"/>
    <property type="match status" value="1"/>
</dbReference>
<name>A0A836FEH4_9HYME</name>
<feature type="non-terminal residue" evidence="6">
    <location>
        <position position="1"/>
    </location>
</feature>
<dbReference type="AlphaFoldDB" id="A0A836FEH4"/>
<feature type="non-terminal residue" evidence="6">
    <location>
        <position position="164"/>
    </location>
</feature>
<keyword evidence="4" id="KW-0539">Nucleus</keyword>
<proteinExistence type="predicted"/>
<feature type="domain" description="Essential protein Yae1 N-terminal" evidence="5">
    <location>
        <begin position="46"/>
        <end position="84"/>
    </location>
</feature>
<gene>
    <name evidence="6" type="primary">Yae1d1</name>
    <name evidence="6" type="ORF">G6Z77_0004684</name>
</gene>
<evidence type="ECO:0000313" key="6">
    <source>
        <dbReference type="EMBL" id="KAG5317958.1"/>
    </source>
</evidence>
<dbReference type="EMBL" id="JAANIB010010918">
    <property type="protein sequence ID" value="KAG5317958.1"/>
    <property type="molecule type" value="Genomic_DNA"/>
</dbReference>
<keyword evidence="3" id="KW-0963">Cytoplasm</keyword>
<dbReference type="GO" id="GO:0005737">
    <property type="term" value="C:cytoplasm"/>
    <property type="evidence" value="ECO:0007669"/>
    <property type="project" value="UniProtKB-SubCell"/>
</dbReference>
<keyword evidence="7" id="KW-1185">Reference proteome</keyword>
<comment type="subcellular location">
    <subcellularLocation>
        <location evidence="2">Cytoplasm</location>
    </subcellularLocation>
    <subcellularLocation>
        <location evidence="1">Nucleus</location>
    </subcellularLocation>
</comment>
<evidence type="ECO:0000259" key="5">
    <source>
        <dbReference type="Pfam" id="PF09811"/>
    </source>
</evidence>
<dbReference type="InterPro" id="IPR019191">
    <property type="entry name" value="Essential_protein_Yae1_N"/>
</dbReference>
<reference evidence="6 7" key="1">
    <citation type="submission" date="2020-02" db="EMBL/GenBank/DDBJ databases">
        <title>Relaxed selection underlies rapid genomic changes in the transitions from sociality to social parasitism in ants.</title>
        <authorList>
            <person name="Bi X."/>
        </authorList>
    </citation>
    <scope>NUCLEOTIDE SEQUENCE [LARGE SCALE GENOMIC DNA]</scope>
    <source>
        <strain evidence="6">BGI-DK2014b</strain>
        <tissue evidence="6">Whole body</tissue>
    </source>
</reference>
<dbReference type="InterPro" id="IPR038881">
    <property type="entry name" value="Yae1-like"/>
</dbReference>
<evidence type="ECO:0000256" key="3">
    <source>
        <dbReference type="ARBA" id="ARBA00022490"/>
    </source>
</evidence>
<sequence>SDRIMSTYTMEDVIQTTEYDSARDDDSLYVASKCWKRLVDAAIKTGYREGIQDGADSVLQEGFDIGYKDGFETAFTLGRYKGMVATFTLEHPTDVAAVLKRARRGACQICEMESRNETSNSHEKAPFSKVLSEQREHSAEVINGLHKYLEPILKKSGIEINSTL</sequence>
<dbReference type="GO" id="GO:0005634">
    <property type="term" value="C:nucleus"/>
    <property type="evidence" value="ECO:0007669"/>
    <property type="project" value="UniProtKB-SubCell"/>
</dbReference>
<evidence type="ECO:0000256" key="4">
    <source>
        <dbReference type="ARBA" id="ARBA00023242"/>
    </source>
</evidence>
<evidence type="ECO:0000313" key="7">
    <source>
        <dbReference type="Proteomes" id="UP000670152"/>
    </source>
</evidence>
<organism evidence="6 7">
    <name type="scientific">Acromyrmex heyeri</name>
    <dbReference type="NCBI Taxonomy" id="230685"/>
    <lineage>
        <taxon>Eukaryota</taxon>
        <taxon>Metazoa</taxon>
        <taxon>Ecdysozoa</taxon>
        <taxon>Arthropoda</taxon>
        <taxon>Hexapoda</taxon>
        <taxon>Insecta</taxon>
        <taxon>Pterygota</taxon>
        <taxon>Neoptera</taxon>
        <taxon>Endopterygota</taxon>
        <taxon>Hymenoptera</taxon>
        <taxon>Apocrita</taxon>
        <taxon>Aculeata</taxon>
        <taxon>Formicoidea</taxon>
        <taxon>Formicidae</taxon>
        <taxon>Myrmicinae</taxon>
        <taxon>Acromyrmex</taxon>
    </lineage>
</organism>
<dbReference type="Pfam" id="PF09811">
    <property type="entry name" value="Yae1_N"/>
    <property type="match status" value="1"/>
</dbReference>
<evidence type="ECO:0000256" key="2">
    <source>
        <dbReference type="ARBA" id="ARBA00004496"/>
    </source>
</evidence>
<accession>A0A836FEH4</accession>
<evidence type="ECO:0000256" key="1">
    <source>
        <dbReference type="ARBA" id="ARBA00004123"/>
    </source>
</evidence>
<dbReference type="Proteomes" id="UP000670152">
    <property type="component" value="Unassembled WGS sequence"/>
</dbReference>
<dbReference type="PANTHER" id="PTHR18829">
    <property type="entry name" value="PROTEIN YAE1 HOMOLOG"/>
    <property type="match status" value="1"/>
</dbReference>